<dbReference type="SUPFAM" id="SSF46689">
    <property type="entry name" value="Homeodomain-like"/>
    <property type="match status" value="1"/>
</dbReference>
<name>A0A8H7PYK6_9FUNG</name>
<dbReference type="InterPro" id="IPR057939">
    <property type="entry name" value="TRF2_HOY1_PH"/>
</dbReference>
<evidence type="ECO:0000256" key="3">
    <source>
        <dbReference type="ARBA" id="ARBA00023155"/>
    </source>
</evidence>
<dbReference type="InterPro" id="IPR017970">
    <property type="entry name" value="Homeobox_CS"/>
</dbReference>
<keyword evidence="11" id="KW-1185">Reference proteome</keyword>
<feature type="coiled-coil region" evidence="7">
    <location>
        <begin position="399"/>
        <end position="429"/>
    </location>
</feature>
<keyword evidence="4 5" id="KW-0539">Nucleus</keyword>
<dbReference type="CDD" id="cd00086">
    <property type="entry name" value="homeodomain"/>
    <property type="match status" value="1"/>
</dbReference>
<feature type="non-terminal residue" evidence="10">
    <location>
        <position position="1"/>
    </location>
</feature>
<protein>
    <recommendedName>
        <fullName evidence="9">Homeobox domain-containing protein</fullName>
    </recommendedName>
</protein>
<dbReference type="SMART" id="SM00389">
    <property type="entry name" value="HOX"/>
    <property type="match status" value="1"/>
</dbReference>
<feature type="region of interest" description="Disordered" evidence="8">
    <location>
        <begin position="1"/>
        <end position="57"/>
    </location>
</feature>
<evidence type="ECO:0000256" key="4">
    <source>
        <dbReference type="ARBA" id="ARBA00023242"/>
    </source>
</evidence>
<dbReference type="PANTHER" id="PTHR24324">
    <property type="entry name" value="HOMEOBOX PROTEIN HHEX"/>
    <property type="match status" value="1"/>
</dbReference>
<evidence type="ECO:0000256" key="7">
    <source>
        <dbReference type="SAM" id="Coils"/>
    </source>
</evidence>
<evidence type="ECO:0000313" key="11">
    <source>
        <dbReference type="Proteomes" id="UP000612746"/>
    </source>
</evidence>
<feature type="domain" description="Homeobox" evidence="9">
    <location>
        <begin position="19"/>
        <end position="79"/>
    </location>
</feature>
<dbReference type="GO" id="GO:0000978">
    <property type="term" value="F:RNA polymerase II cis-regulatory region sequence-specific DNA binding"/>
    <property type="evidence" value="ECO:0007669"/>
    <property type="project" value="TreeGrafter"/>
</dbReference>
<dbReference type="Pfam" id="PF00046">
    <property type="entry name" value="Homeodomain"/>
    <property type="match status" value="1"/>
</dbReference>
<evidence type="ECO:0000256" key="8">
    <source>
        <dbReference type="SAM" id="MobiDB-lite"/>
    </source>
</evidence>
<comment type="subcellular location">
    <subcellularLocation>
        <location evidence="1 5 6">Nucleus</location>
    </subcellularLocation>
</comment>
<accession>A0A8H7PYK6</accession>
<dbReference type="GO" id="GO:0000981">
    <property type="term" value="F:DNA-binding transcription factor activity, RNA polymerase II-specific"/>
    <property type="evidence" value="ECO:0007669"/>
    <property type="project" value="InterPro"/>
</dbReference>
<dbReference type="GO" id="GO:0030154">
    <property type="term" value="P:cell differentiation"/>
    <property type="evidence" value="ECO:0007669"/>
    <property type="project" value="TreeGrafter"/>
</dbReference>
<dbReference type="Proteomes" id="UP000612746">
    <property type="component" value="Unassembled WGS sequence"/>
</dbReference>
<dbReference type="PROSITE" id="PS00027">
    <property type="entry name" value="HOMEOBOX_1"/>
    <property type="match status" value="1"/>
</dbReference>
<keyword evidence="2 5" id="KW-0238">DNA-binding</keyword>
<evidence type="ECO:0000313" key="10">
    <source>
        <dbReference type="EMBL" id="KAG2182642.1"/>
    </source>
</evidence>
<dbReference type="InterPro" id="IPR051000">
    <property type="entry name" value="Homeobox_DNA-bind_prot"/>
</dbReference>
<sequence length="461" mass="52758">MDNHRPSPSPEQLSNDEARIGTRKRTRTTLNQLRVLEETFTERPSPDSKLRKQLSDDLGMSERSIQIWFQNRRAKVKLLKKRAKMKEEQQVSAKKASCSLPPSSKRPVDKPMAQPNNVQPPRSVAARVPFHRAWSYDMAKDMPPPVVYSPAAHALPPHWNYPNYPMAPPPPPPSVPHHGYRSYPRPLYQQQQSDQQLTDGMASLAFSDMMQSQQPVYHPPPTPTSYLLPISKPKQSFSLPPQTYRHGSQFSSSPTSDITDESGRRYDPAGSMEPTSTTTSDFTTVGYLLANTITVGSWHRICFKKDDLQLQYNMNERLFSWHIRTEEYHFKMDIAFDTISSIDYQISQITPGAAEIVIDMTDVPHFYMDMGPDGWLRCGDFTENAQATQLRQHMLTGEASQLRAQILQLAALNMELSNKIHMIEEEEEDDQQPFSSLVNFDWSNDEESINNFHRYSSMPIL</sequence>
<dbReference type="Pfam" id="PF24818">
    <property type="entry name" value="PH_TRF2_HOY1"/>
    <property type="match status" value="1"/>
</dbReference>
<feature type="region of interest" description="Disordered" evidence="8">
    <location>
        <begin position="86"/>
        <end position="123"/>
    </location>
</feature>
<feature type="region of interest" description="Disordered" evidence="8">
    <location>
        <begin position="237"/>
        <end position="277"/>
    </location>
</feature>
<dbReference type="InterPro" id="IPR001356">
    <property type="entry name" value="HD"/>
</dbReference>
<dbReference type="PANTHER" id="PTHR24324:SF5">
    <property type="entry name" value="HEMATOPOIETICALLY-EXPRESSED HOMEOBOX PROTEIN HHEX"/>
    <property type="match status" value="1"/>
</dbReference>
<reference evidence="10" key="1">
    <citation type="submission" date="2020-12" db="EMBL/GenBank/DDBJ databases">
        <title>Metabolic potential, ecology and presence of endohyphal bacteria is reflected in genomic diversity of Mucoromycotina.</title>
        <authorList>
            <person name="Muszewska A."/>
            <person name="Okrasinska A."/>
            <person name="Steczkiewicz K."/>
            <person name="Drgas O."/>
            <person name="Orlowska M."/>
            <person name="Perlinska-Lenart U."/>
            <person name="Aleksandrzak-Piekarczyk T."/>
            <person name="Szatraj K."/>
            <person name="Zielenkiewicz U."/>
            <person name="Pilsyk S."/>
            <person name="Malc E."/>
            <person name="Mieczkowski P."/>
            <person name="Kruszewska J.S."/>
            <person name="Biernat P."/>
            <person name="Pawlowska J."/>
        </authorList>
    </citation>
    <scope>NUCLEOTIDE SEQUENCE</scope>
    <source>
        <strain evidence="10">WA0000051536</strain>
    </source>
</reference>
<keyword evidence="7" id="KW-0175">Coiled coil</keyword>
<dbReference type="GO" id="GO:0005634">
    <property type="term" value="C:nucleus"/>
    <property type="evidence" value="ECO:0007669"/>
    <property type="project" value="UniProtKB-SubCell"/>
</dbReference>
<dbReference type="Gene3D" id="1.10.10.60">
    <property type="entry name" value="Homeodomain-like"/>
    <property type="match status" value="1"/>
</dbReference>
<proteinExistence type="predicted"/>
<feature type="compositionally biased region" description="Polar residues" evidence="8">
    <location>
        <begin position="237"/>
        <end position="257"/>
    </location>
</feature>
<evidence type="ECO:0000256" key="6">
    <source>
        <dbReference type="RuleBase" id="RU000682"/>
    </source>
</evidence>
<comment type="caution">
    <text evidence="10">The sequence shown here is derived from an EMBL/GenBank/DDBJ whole genome shotgun (WGS) entry which is preliminary data.</text>
</comment>
<dbReference type="InterPro" id="IPR009057">
    <property type="entry name" value="Homeodomain-like_sf"/>
</dbReference>
<gene>
    <name evidence="10" type="ORF">INT44_005621</name>
</gene>
<evidence type="ECO:0000256" key="5">
    <source>
        <dbReference type="PROSITE-ProRule" id="PRU00108"/>
    </source>
</evidence>
<keyword evidence="3 5" id="KW-0371">Homeobox</keyword>
<dbReference type="AlphaFoldDB" id="A0A8H7PYK6"/>
<dbReference type="EMBL" id="JAEPRA010000007">
    <property type="protein sequence ID" value="KAG2182642.1"/>
    <property type="molecule type" value="Genomic_DNA"/>
</dbReference>
<dbReference type="PROSITE" id="PS50071">
    <property type="entry name" value="HOMEOBOX_2"/>
    <property type="match status" value="1"/>
</dbReference>
<dbReference type="OrthoDB" id="6159439at2759"/>
<evidence type="ECO:0000259" key="9">
    <source>
        <dbReference type="PROSITE" id="PS50071"/>
    </source>
</evidence>
<organism evidence="10 11">
    <name type="scientific">Umbelopsis vinacea</name>
    <dbReference type="NCBI Taxonomy" id="44442"/>
    <lineage>
        <taxon>Eukaryota</taxon>
        <taxon>Fungi</taxon>
        <taxon>Fungi incertae sedis</taxon>
        <taxon>Mucoromycota</taxon>
        <taxon>Mucoromycotina</taxon>
        <taxon>Umbelopsidomycetes</taxon>
        <taxon>Umbelopsidales</taxon>
        <taxon>Umbelopsidaceae</taxon>
        <taxon>Umbelopsis</taxon>
    </lineage>
</organism>
<evidence type="ECO:0000256" key="1">
    <source>
        <dbReference type="ARBA" id="ARBA00004123"/>
    </source>
</evidence>
<evidence type="ECO:0000256" key="2">
    <source>
        <dbReference type="ARBA" id="ARBA00023125"/>
    </source>
</evidence>
<feature type="DNA-binding region" description="Homeobox" evidence="5">
    <location>
        <begin position="21"/>
        <end position="80"/>
    </location>
</feature>
<feature type="compositionally biased region" description="Basic and acidic residues" evidence="8">
    <location>
        <begin position="35"/>
        <end position="55"/>
    </location>
</feature>